<dbReference type="PANTHER" id="PTHR30487">
    <property type="entry name" value="TYPE 4 PREPILIN-LIKE PROTEINS LEADER PEPTIDE-PROCESSING ENZYME"/>
    <property type="match status" value="1"/>
</dbReference>
<dbReference type="InterPro" id="IPR010627">
    <property type="entry name" value="Prepilin_pept_A24_N"/>
</dbReference>
<evidence type="ECO:0000259" key="8">
    <source>
        <dbReference type="Pfam" id="PF01478"/>
    </source>
</evidence>
<evidence type="ECO:0000256" key="4">
    <source>
        <dbReference type="ARBA" id="ARBA00022692"/>
    </source>
</evidence>
<feature type="transmembrane region" description="Helical" evidence="7">
    <location>
        <begin position="193"/>
        <end position="214"/>
    </location>
</feature>
<dbReference type="Pfam" id="PF01478">
    <property type="entry name" value="Peptidase_A24"/>
    <property type="match status" value="1"/>
</dbReference>
<evidence type="ECO:0000313" key="10">
    <source>
        <dbReference type="EMBL" id="SUY46047.1"/>
    </source>
</evidence>
<accession>A0A381J5J5</accession>
<keyword evidence="10" id="KW-0489">Methyltransferase</keyword>
<name>A0A381J5J5_9CLOT</name>
<comment type="subcellular location">
    <subcellularLocation>
        <location evidence="1">Cell membrane</location>
        <topology evidence="1">Multi-pass membrane protein</topology>
    </subcellularLocation>
</comment>
<organism evidence="10 11">
    <name type="scientific">Clostridium putrefaciens</name>
    <dbReference type="NCBI Taxonomy" id="99675"/>
    <lineage>
        <taxon>Bacteria</taxon>
        <taxon>Bacillati</taxon>
        <taxon>Bacillota</taxon>
        <taxon>Clostridia</taxon>
        <taxon>Eubacteriales</taxon>
        <taxon>Clostridiaceae</taxon>
        <taxon>Clostridium</taxon>
    </lineage>
</organism>
<feature type="transmembrane region" description="Helical" evidence="7">
    <location>
        <begin position="226"/>
        <end position="249"/>
    </location>
</feature>
<evidence type="ECO:0000256" key="1">
    <source>
        <dbReference type="ARBA" id="ARBA00004651"/>
    </source>
</evidence>
<keyword evidence="11" id="KW-1185">Reference proteome</keyword>
<evidence type="ECO:0000256" key="2">
    <source>
        <dbReference type="ARBA" id="ARBA00005801"/>
    </source>
</evidence>
<keyword evidence="3" id="KW-1003">Cell membrane</keyword>
<protein>
    <submittedName>
        <fullName evidence="10">Type IV leader peptidase/N-methyltransferase</fullName>
    </submittedName>
</protein>
<feature type="domain" description="Prepilin type IV endopeptidase peptidase" evidence="8">
    <location>
        <begin position="105"/>
        <end position="210"/>
    </location>
</feature>
<keyword evidence="4 7" id="KW-0812">Transmembrane</keyword>
<dbReference type="GO" id="GO:0005886">
    <property type="term" value="C:plasma membrane"/>
    <property type="evidence" value="ECO:0007669"/>
    <property type="project" value="UniProtKB-SubCell"/>
</dbReference>
<keyword evidence="5 7" id="KW-1133">Transmembrane helix</keyword>
<dbReference type="InterPro" id="IPR000045">
    <property type="entry name" value="Prepilin_IV_endopep_pep"/>
</dbReference>
<reference evidence="10 11" key="1">
    <citation type="submission" date="2018-06" db="EMBL/GenBank/DDBJ databases">
        <authorList>
            <consortium name="Pathogen Informatics"/>
            <person name="Doyle S."/>
        </authorList>
    </citation>
    <scope>NUCLEOTIDE SEQUENCE [LARGE SCALE GENOMIC DNA]</scope>
    <source>
        <strain evidence="10 11">NCTC9836</strain>
    </source>
</reference>
<dbReference type="Gene3D" id="1.20.120.1220">
    <property type="match status" value="1"/>
</dbReference>
<dbReference type="RefSeq" id="WP_115640381.1">
    <property type="nucleotide sequence ID" value="NZ_UFWZ01000001.1"/>
</dbReference>
<dbReference type="GO" id="GO:0032259">
    <property type="term" value="P:methylation"/>
    <property type="evidence" value="ECO:0007669"/>
    <property type="project" value="UniProtKB-KW"/>
</dbReference>
<evidence type="ECO:0000256" key="3">
    <source>
        <dbReference type="ARBA" id="ARBA00022475"/>
    </source>
</evidence>
<dbReference type="PANTHER" id="PTHR30487:SF0">
    <property type="entry name" value="PREPILIN LEADER PEPTIDASE_N-METHYLTRANSFERASE-RELATED"/>
    <property type="match status" value="1"/>
</dbReference>
<evidence type="ECO:0000313" key="11">
    <source>
        <dbReference type="Proteomes" id="UP000254664"/>
    </source>
</evidence>
<dbReference type="GO" id="GO:0004190">
    <property type="term" value="F:aspartic-type endopeptidase activity"/>
    <property type="evidence" value="ECO:0007669"/>
    <property type="project" value="InterPro"/>
</dbReference>
<dbReference type="EMBL" id="UFWZ01000001">
    <property type="protein sequence ID" value="SUY46047.1"/>
    <property type="molecule type" value="Genomic_DNA"/>
</dbReference>
<proteinExistence type="inferred from homology"/>
<keyword evidence="6 7" id="KW-0472">Membrane</keyword>
<dbReference type="GO" id="GO:0008168">
    <property type="term" value="F:methyltransferase activity"/>
    <property type="evidence" value="ECO:0007669"/>
    <property type="project" value="UniProtKB-KW"/>
</dbReference>
<feature type="transmembrane region" description="Helical" evidence="7">
    <location>
        <begin position="76"/>
        <end position="94"/>
    </location>
</feature>
<feature type="transmembrane region" description="Helical" evidence="7">
    <location>
        <begin position="153"/>
        <end position="172"/>
    </location>
</feature>
<dbReference type="Pfam" id="PF06750">
    <property type="entry name" value="A24_N_bact"/>
    <property type="match status" value="1"/>
</dbReference>
<gene>
    <name evidence="10" type="primary">outO</name>
    <name evidence="10" type="ORF">NCTC9836_00572</name>
</gene>
<keyword evidence="10" id="KW-0808">Transferase</keyword>
<evidence type="ECO:0000256" key="7">
    <source>
        <dbReference type="SAM" id="Phobius"/>
    </source>
</evidence>
<evidence type="ECO:0000256" key="6">
    <source>
        <dbReference type="ARBA" id="ARBA00023136"/>
    </source>
</evidence>
<feature type="transmembrane region" description="Helical" evidence="7">
    <location>
        <begin position="100"/>
        <end position="116"/>
    </location>
</feature>
<dbReference type="AlphaFoldDB" id="A0A381J5J5"/>
<dbReference type="Proteomes" id="UP000254664">
    <property type="component" value="Unassembled WGS sequence"/>
</dbReference>
<sequence length="253" mass="28471">MKIFLYIAIFILGAIIGSFLNVCIYRIPLSESISYPPSHCTNCNVKLKWYDLIPMFSYLLLRGKCKYCKEKISLKYLMIEFLTAAVFVLTYINYGLSLHFIKYNILWCFLIIISIIDVEFQDVYVKTTIPGIVIGVILAIIENFVYSTPFWNYIIGGVIAGGVIALIVYITGGMGKGDIEIAALCGIFIGWKYSIMMIFLSFVIGAIIGLILIISKKRGRKDYIAFGPFLALSTLFTALYGADILNLYVKLIT</sequence>
<feature type="transmembrane region" description="Helical" evidence="7">
    <location>
        <begin position="123"/>
        <end position="141"/>
    </location>
</feature>
<dbReference type="GO" id="GO:0006465">
    <property type="term" value="P:signal peptide processing"/>
    <property type="evidence" value="ECO:0007669"/>
    <property type="project" value="TreeGrafter"/>
</dbReference>
<evidence type="ECO:0000256" key="5">
    <source>
        <dbReference type="ARBA" id="ARBA00022989"/>
    </source>
</evidence>
<comment type="similarity">
    <text evidence="2">Belongs to the peptidase A24 family.</text>
</comment>
<feature type="transmembrane region" description="Helical" evidence="7">
    <location>
        <begin position="6"/>
        <end position="25"/>
    </location>
</feature>
<feature type="domain" description="Prepilin peptidase A24 N-terminal" evidence="9">
    <location>
        <begin position="11"/>
        <end position="93"/>
    </location>
</feature>
<dbReference type="OrthoDB" id="9789291at2"/>
<evidence type="ECO:0000259" key="9">
    <source>
        <dbReference type="Pfam" id="PF06750"/>
    </source>
</evidence>
<dbReference type="InterPro" id="IPR050882">
    <property type="entry name" value="Prepilin_peptidase/N-MTase"/>
</dbReference>